<dbReference type="PANTHER" id="PTHR13169">
    <property type="entry name" value="UBIQUITIN-LIKE PROTEIN 3 HCG-1 PROTEIN"/>
    <property type="match status" value="1"/>
</dbReference>
<comment type="caution">
    <text evidence="2">The sequence shown here is derived from an EMBL/GenBank/DDBJ whole genome shotgun (WGS) entry which is preliminary data.</text>
</comment>
<dbReference type="AlphaFoldDB" id="A0ABD3AJY9"/>
<dbReference type="Proteomes" id="UP001630127">
    <property type="component" value="Unassembled WGS sequence"/>
</dbReference>
<dbReference type="Pfam" id="PF13881">
    <property type="entry name" value="Rad60-SLD_2"/>
    <property type="match status" value="1"/>
</dbReference>
<keyword evidence="3" id="KW-1185">Reference proteome</keyword>
<dbReference type="EMBL" id="JBJUIK010000004">
    <property type="protein sequence ID" value="KAL3531424.1"/>
    <property type="molecule type" value="Genomic_DNA"/>
</dbReference>
<name>A0ABD3AJY9_9GENT</name>
<feature type="domain" description="UBL3-like ubiquitin" evidence="1">
    <location>
        <begin position="12"/>
        <end position="106"/>
    </location>
</feature>
<dbReference type="CDD" id="cd01814">
    <property type="entry name" value="Ubl_MUBs_plant"/>
    <property type="match status" value="1"/>
</dbReference>
<protein>
    <recommendedName>
        <fullName evidence="1">UBL3-like ubiquitin domain-containing protein</fullName>
    </recommendedName>
</protein>
<dbReference type="InterPro" id="IPR039540">
    <property type="entry name" value="UBL3-like_ubiquitin_dom"/>
</dbReference>
<sequence length="140" mass="15986">MRRNMVMTKEEEQVQLKFRIYDGTDIGHGTYPTSTFIDVLRDKLFHEWPQDKSVKPDSADDIRLIHAGRFLEDGRTLAQSMIHIDDILVGVITMHVVVQPGNNGKNASCELVYATPSYADTPRITYKCGKRSFVKYTMFG</sequence>
<proteinExistence type="predicted"/>
<evidence type="ECO:0000259" key="1">
    <source>
        <dbReference type="Pfam" id="PF13881"/>
    </source>
</evidence>
<evidence type="ECO:0000313" key="3">
    <source>
        <dbReference type="Proteomes" id="UP001630127"/>
    </source>
</evidence>
<gene>
    <name evidence="2" type="ORF">ACH5RR_010746</name>
</gene>
<dbReference type="SUPFAM" id="SSF54236">
    <property type="entry name" value="Ubiquitin-like"/>
    <property type="match status" value="1"/>
</dbReference>
<reference evidence="2 3" key="1">
    <citation type="submission" date="2024-11" db="EMBL/GenBank/DDBJ databases">
        <title>A near-complete genome assembly of Cinchona calisaya.</title>
        <authorList>
            <person name="Lian D.C."/>
            <person name="Zhao X.W."/>
            <person name="Wei L."/>
        </authorList>
    </citation>
    <scope>NUCLEOTIDE SEQUENCE [LARGE SCALE GENOMIC DNA]</scope>
    <source>
        <tissue evidence="2">Nenye</tissue>
    </source>
</reference>
<dbReference type="InterPro" id="IPR040015">
    <property type="entry name" value="UBL3-like"/>
</dbReference>
<dbReference type="InterPro" id="IPR029071">
    <property type="entry name" value="Ubiquitin-like_domsf"/>
</dbReference>
<dbReference type="PANTHER" id="PTHR13169:SF12">
    <property type="entry name" value="MEMBRANE-ANCHORED UBIQUITIN-FOLD PROTEIN"/>
    <property type="match status" value="1"/>
</dbReference>
<evidence type="ECO:0000313" key="2">
    <source>
        <dbReference type="EMBL" id="KAL3531424.1"/>
    </source>
</evidence>
<organism evidence="2 3">
    <name type="scientific">Cinchona calisaya</name>
    <dbReference type="NCBI Taxonomy" id="153742"/>
    <lineage>
        <taxon>Eukaryota</taxon>
        <taxon>Viridiplantae</taxon>
        <taxon>Streptophyta</taxon>
        <taxon>Embryophyta</taxon>
        <taxon>Tracheophyta</taxon>
        <taxon>Spermatophyta</taxon>
        <taxon>Magnoliopsida</taxon>
        <taxon>eudicotyledons</taxon>
        <taxon>Gunneridae</taxon>
        <taxon>Pentapetalae</taxon>
        <taxon>asterids</taxon>
        <taxon>lamiids</taxon>
        <taxon>Gentianales</taxon>
        <taxon>Rubiaceae</taxon>
        <taxon>Cinchonoideae</taxon>
        <taxon>Cinchoneae</taxon>
        <taxon>Cinchona</taxon>
    </lineage>
</organism>
<dbReference type="Gene3D" id="3.10.20.90">
    <property type="entry name" value="Phosphatidylinositol 3-kinase Catalytic Subunit, Chain A, domain 1"/>
    <property type="match status" value="1"/>
</dbReference>
<accession>A0ABD3AJY9</accession>